<dbReference type="RefSeq" id="WP_133162092.1">
    <property type="nucleotide sequence ID" value="NZ_BFAG01000025.1"/>
</dbReference>
<dbReference type="Gene3D" id="3.20.20.450">
    <property type="entry name" value="EAL domain"/>
    <property type="match status" value="1"/>
</dbReference>
<dbReference type="AlphaFoldDB" id="A0A2I9DB36"/>
<accession>A0A2I9DB36</accession>
<reference evidence="3" key="1">
    <citation type="submission" date="2018-01" db="EMBL/GenBank/DDBJ databases">
        <title>Draft Genome Sequence of the Radioresistant Bacterium Deinococcus aerius TR0125, Isolated from the Higher Atmosphere above Japan.</title>
        <authorList>
            <person name="Satoh K."/>
            <person name="Arai H."/>
            <person name="Sanzen T."/>
            <person name="Kawaguchi Y."/>
            <person name="Hayashi H."/>
            <person name="Yokobori S."/>
            <person name="Yamagishi A."/>
            <person name="Oono Y."/>
            <person name="Narumi I."/>
        </authorList>
    </citation>
    <scope>NUCLEOTIDE SEQUENCE [LARGE SCALE GENOMIC DNA]</scope>
    <source>
        <strain evidence="3">TR0125</strain>
    </source>
</reference>
<dbReference type="EMBL" id="BFAG01000025">
    <property type="protein sequence ID" value="GBF08166.1"/>
    <property type="molecule type" value="Genomic_DNA"/>
</dbReference>
<comment type="caution">
    <text evidence="2">The sequence shown here is derived from an EMBL/GenBank/DDBJ whole genome shotgun (WGS) entry which is preliminary data.</text>
</comment>
<keyword evidence="3" id="KW-1185">Reference proteome</keyword>
<dbReference type="InterPro" id="IPR035919">
    <property type="entry name" value="EAL_sf"/>
</dbReference>
<sequence>GKQGLKVAVNVAPLQLTQPNFVETVAAALHQTGLAAEHLELELTESVLLHNFAGVQQTLCALEQLGVALTIDDFGTGYSSLSYLRDLPISSIKIDRSFVRDLSAPRRAPQYALALIEAILSIAQALDLEVVAEGIETQAQLDVVRDLGCHVGQGFHWSKPLAPAVLERCLPLAPEAGQAAAGEGYRSLN</sequence>
<dbReference type="SMART" id="SM00052">
    <property type="entry name" value="EAL"/>
    <property type="match status" value="1"/>
</dbReference>
<dbReference type="GO" id="GO:0071111">
    <property type="term" value="F:cyclic-guanylate-specific phosphodiesterase activity"/>
    <property type="evidence" value="ECO:0007669"/>
    <property type="project" value="InterPro"/>
</dbReference>
<dbReference type="Pfam" id="PF00563">
    <property type="entry name" value="EAL"/>
    <property type="match status" value="1"/>
</dbReference>
<proteinExistence type="predicted"/>
<dbReference type="SUPFAM" id="SSF141868">
    <property type="entry name" value="EAL domain-like"/>
    <property type="match status" value="1"/>
</dbReference>
<organism evidence="2 3">
    <name type="scientific">Deinococcus aerius</name>
    <dbReference type="NCBI Taxonomy" id="200253"/>
    <lineage>
        <taxon>Bacteria</taxon>
        <taxon>Thermotogati</taxon>
        <taxon>Deinococcota</taxon>
        <taxon>Deinococci</taxon>
        <taxon>Deinococcales</taxon>
        <taxon>Deinococcaceae</taxon>
        <taxon>Deinococcus</taxon>
    </lineage>
</organism>
<dbReference type="PANTHER" id="PTHR33121">
    <property type="entry name" value="CYCLIC DI-GMP PHOSPHODIESTERASE PDEF"/>
    <property type="match status" value="1"/>
</dbReference>
<evidence type="ECO:0000259" key="1">
    <source>
        <dbReference type="PROSITE" id="PS50883"/>
    </source>
</evidence>
<name>A0A2I9DB36_9DEIO</name>
<dbReference type="PANTHER" id="PTHR33121:SF71">
    <property type="entry name" value="OXYGEN SENSOR PROTEIN DOSP"/>
    <property type="match status" value="1"/>
</dbReference>
<feature type="domain" description="EAL" evidence="1">
    <location>
        <begin position="1"/>
        <end position="174"/>
    </location>
</feature>
<dbReference type="Proteomes" id="UP000236569">
    <property type="component" value="Unassembled WGS sequence"/>
</dbReference>
<feature type="non-terminal residue" evidence="2">
    <location>
        <position position="1"/>
    </location>
</feature>
<dbReference type="OrthoDB" id="67308at2"/>
<dbReference type="InterPro" id="IPR050706">
    <property type="entry name" value="Cyclic-di-GMP_PDE-like"/>
</dbReference>
<gene>
    <name evidence="2" type="ORF">DAERI_250001</name>
</gene>
<protein>
    <submittedName>
        <fullName evidence="2">GGDEF-domain containing protein</fullName>
    </submittedName>
</protein>
<dbReference type="PROSITE" id="PS50883">
    <property type="entry name" value="EAL"/>
    <property type="match status" value="1"/>
</dbReference>
<dbReference type="InterPro" id="IPR001633">
    <property type="entry name" value="EAL_dom"/>
</dbReference>
<dbReference type="CDD" id="cd01948">
    <property type="entry name" value="EAL"/>
    <property type="match status" value="1"/>
</dbReference>
<evidence type="ECO:0000313" key="2">
    <source>
        <dbReference type="EMBL" id="GBF08166.1"/>
    </source>
</evidence>
<evidence type="ECO:0000313" key="3">
    <source>
        <dbReference type="Proteomes" id="UP000236569"/>
    </source>
</evidence>